<proteinExistence type="predicted"/>
<dbReference type="Proteomes" id="UP000003120">
    <property type="component" value="Unassembled WGS sequence"/>
</dbReference>
<evidence type="ECO:0000313" key="1">
    <source>
        <dbReference type="EMBL" id="EJU18691.1"/>
    </source>
</evidence>
<dbReference type="AlphaFoldDB" id="A0AAN3VXA6"/>
<comment type="caution">
    <text evidence="1">The sequence shown here is derived from an EMBL/GenBank/DDBJ whole genome shotgun (WGS) entry which is preliminary data.</text>
</comment>
<reference evidence="1 2" key="1">
    <citation type="submission" date="2012-07" db="EMBL/GenBank/DDBJ databases">
        <authorList>
            <person name="Durkin A.S."/>
            <person name="McCorrison J."/>
            <person name="Torralba M."/>
            <person name="Gillis M."/>
            <person name="Methe B."/>
            <person name="Sutton G."/>
            <person name="Nelson K.E."/>
        </authorList>
    </citation>
    <scope>NUCLEOTIDE SEQUENCE [LARGE SCALE GENOMIC DNA]</scope>
    <source>
        <strain evidence="1 2">Fnf 1007</strain>
    </source>
</reference>
<dbReference type="EMBL" id="ALKK01000013">
    <property type="protein sequence ID" value="EJU18691.1"/>
    <property type="molecule type" value="Genomic_DNA"/>
</dbReference>
<gene>
    <name evidence="1" type="ORF">HMPREF1127_2116</name>
</gene>
<protein>
    <submittedName>
        <fullName evidence="1">Uncharacterized protein</fullName>
    </submittedName>
</protein>
<accession>A0AAN3VXA6</accession>
<sequence>MKKIDAFIFGIASIICCSSSNSNSVFQRFPSSYQRKVQDSLRKDWISIGKDIKGAVKKYGSQTKKSPID</sequence>
<name>A0AAN3VXA6_9FUSO</name>
<evidence type="ECO:0000313" key="2">
    <source>
        <dbReference type="Proteomes" id="UP000003120"/>
    </source>
</evidence>
<organism evidence="1 2">
    <name type="scientific">Fusobacterium necrophorum subsp. funduliforme Fnf 1007</name>
    <dbReference type="NCBI Taxonomy" id="1161424"/>
    <lineage>
        <taxon>Bacteria</taxon>
        <taxon>Fusobacteriati</taxon>
        <taxon>Fusobacteriota</taxon>
        <taxon>Fusobacteriia</taxon>
        <taxon>Fusobacteriales</taxon>
        <taxon>Fusobacteriaceae</taxon>
        <taxon>Fusobacterium</taxon>
    </lineage>
</organism>
<dbReference type="RefSeq" id="WP_005960476.1">
    <property type="nucleotide sequence ID" value="NZ_ALKK01000013.1"/>
</dbReference>